<comment type="caution">
    <text evidence="2">The sequence shown here is derived from an EMBL/GenBank/DDBJ whole genome shotgun (WGS) entry which is preliminary data.</text>
</comment>
<name>A0ABW0KLM1_9BACT</name>
<feature type="signal peptide" evidence="1">
    <location>
        <begin position="1"/>
        <end position="20"/>
    </location>
</feature>
<proteinExistence type="predicted"/>
<feature type="chain" id="PRO_5046557058" evidence="1">
    <location>
        <begin position="21"/>
        <end position="256"/>
    </location>
</feature>
<gene>
    <name evidence="2" type="ORF">ACFQDI_05155</name>
</gene>
<reference evidence="3" key="1">
    <citation type="journal article" date="2019" name="Int. J. Syst. Evol. Microbiol.">
        <title>The Global Catalogue of Microorganisms (GCM) 10K type strain sequencing project: providing services to taxonomists for standard genome sequencing and annotation.</title>
        <authorList>
            <consortium name="The Broad Institute Genomics Platform"/>
            <consortium name="The Broad Institute Genome Sequencing Center for Infectious Disease"/>
            <person name="Wu L."/>
            <person name="Ma J."/>
        </authorList>
    </citation>
    <scope>NUCLEOTIDE SEQUENCE [LARGE SCALE GENOMIC DNA]</scope>
    <source>
        <strain evidence="3">CGMCC 4.1469</strain>
    </source>
</reference>
<protein>
    <submittedName>
        <fullName evidence="2">Uncharacterized protein</fullName>
    </submittedName>
</protein>
<keyword evidence="3" id="KW-1185">Reference proteome</keyword>
<dbReference type="RefSeq" id="WP_377164097.1">
    <property type="nucleotide sequence ID" value="NZ_JBHSMQ010000001.1"/>
</dbReference>
<evidence type="ECO:0000313" key="3">
    <source>
        <dbReference type="Proteomes" id="UP001596052"/>
    </source>
</evidence>
<keyword evidence="1" id="KW-0732">Signal</keyword>
<dbReference type="EMBL" id="JBHSMQ010000001">
    <property type="protein sequence ID" value="MFC5454235.1"/>
    <property type="molecule type" value="Genomic_DNA"/>
</dbReference>
<sequence length="256" mass="28314">MKSFLYALLMLVCGALPTFAAPPITCQAEASGHLQGFDADGSFIYWSMFTNLVKTDFAGRVVAERPVDPHHGDCCVHDGKVYVATQNRTKERRGVFINVYSCDDLRPAGEFTINFPFEGGIDGITYADGFFYVGEGKPKDSVQPFNWVHKFTPEFVAVDKIKVPGQTTYGIQTITFAHGFFWLGTYSKERTYQCAPDFKLVTHHEVDISVGAFALPKGPGGEPRLMVARNIKKENGLWTASAAPAILKDGRLVMEK</sequence>
<accession>A0ABW0KLM1</accession>
<evidence type="ECO:0000313" key="2">
    <source>
        <dbReference type="EMBL" id="MFC5454235.1"/>
    </source>
</evidence>
<dbReference type="Proteomes" id="UP001596052">
    <property type="component" value="Unassembled WGS sequence"/>
</dbReference>
<evidence type="ECO:0000256" key="1">
    <source>
        <dbReference type="SAM" id="SignalP"/>
    </source>
</evidence>
<organism evidence="2 3">
    <name type="scientific">Prosthecobacter fluviatilis</name>
    <dbReference type="NCBI Taxonomy" id="445931"/>
    <lineage>
        <taxon>Bacteria</taxon>
        <taxon>Pseudomonadati</taxon>
        <taxon>Verrucomicrobiota</taxon>
        <taxon>Verrucomicrobiia</taxon>
        <taxon>Verrucomicrobiales</taxon>
        <taxon>Verrucomicrobiaceae</taxon>
        <taxon>Prosthecobacter</taxon>
    </lineage>
</organism>